<dbReference type="InterPro" id="IPR000843">
    <property type="entry name" value="HTH_LacI"/>
</dbReference>
<keyword evidence="1" id="KW-0805">Transcription regulation</keyword>
<dbReference type="InterPro" id="IPR046335">
    <property type="entry name" value="LacI/GalR-like_sensor"/>
</dbReference>
<dbReference type="InterPro" id="IPR010982">
    <property type="entry name" value="Lambda_DNA-bd_dom_sf"/>
</dbReference>
<sequence length="352" mass="36605">MRRTTLQTVADRVGVSRATVSNAFSRPDQLSSQLRHKILAVAEELGYVGPDPTARMLARGTTGAVGVLLPDSLRHAFTDEVLTTFLGAVADALAPTGLGLTLLPPGEHGDVLPARDVPMDGALVCAVAPGSKAVNWLVRRGVPLVLIDEDPAAGMAGVNVDDRYGARTAAEHLLDLGHRHVGVLTAGLGPGPRLVGLPRPEDAVGHTSRQRLKGWLDALVPAGVSPLVSSQPSAYDDASVAARLLLDIEDPPSAVLCFSDAMAAELVRTAVDLGGRVPADLSVVGFDDSPLASRLRPTLTTVRQDVDAKGRAAAAALHSAIERSHAGHPVAAEHVQLPTELVVRQTTALLSA</sequence>
<evidence type="ECO:0000313" key="8">
    <source>
        <dbReference type="Proteomes" id="UP000471152"/>
    </source>
</evidence>
<evidence type="ECO:0000256" key="1">
    <source>
        <dbReference type="ARBA" id="ARBA00023015"/>
    </source>
</evidence>
<dbReference type="SMART" id="SM00354">
    <property type="entry name" value="HTH_LACI"/>
    <property type="match status" value="1"/>
</dbReference>
<dbReference type="EMBL" id="JAAGWH010000067">
    <property type="protein sequence ID" value="NEK96537.1"/>
    <property type="molecule type" value="Genomic_DNA"/>
</dbReference>
<evidence type="ECO:0000259" key="4">
    <source>
        <dbReference type="PROSITE" id="PS50932"/>
    </source>
</evidence>
<evidence type="ECO:0000313" key="5">
    <source>
        <dbReference type="EMBL" id="NEK96537.1"/>
    </source>
</evidence>
<dbReference type="PROSITE" id="PS50932">
    <property type="entry name" value="HTH_LACI_2"/>
    <property type="match status" value="1"/>
</dbReference>
<keyword evidence="7" id="KW-1185">Reference proteome</keyword>
<protein>
    <submittedName>
        <fullName evidence="5">Substrate-binding domain-containing protein</fullName>
    </submittedName>
</protein>
<name>A0A6P0EZE4_9ACTN</name>
<dbReference type="Pfam" id="PF13377">
    <property type="entry name" value="Peripla_BP_3"/>
    <property type="match status" value="1"/>
</dbReference>
<dbReference type="GO" id="GO:0003700">
    <property type="term" value="F:DNA-binding transcription factor activity"/>
    <property type="evidence" value="ECO:0007669"/>
    <property type="project" value="TreeGrafter"/>
</dbReference>
<dbReference type="InterPro" id="IPR028082">
    <property type="entry name" value="Peripla_BP_I"/>
</dbReference>
<dbReference type="PANTHER" id="PTHR30146:SF138">
    <property type="entry name" value="TRANSCRIPTIONAL REGULATORY PROTEIN"/>
    <property type="match status" value="1"/>
</dbReference>
<dbReference type="PANTHER" id="PTHR30146">
    <property type="entry name" value="LACI-RELATED TRANSCRIPTIONAL REPRESSOR"/>
    <property type="match status" value="1"/>
</dbReference>
<dbReference type="EMBL" id="JAAGWB010000070">
    <property type="protein sequence ID" value="NEN53437.1"/>
    <property type="molecule type" value="Genomic_DNA"/>
</dbReference>
<dbReference type="Gene3D" id="1.10.260.40">
    <property type="entry name" value="lambda repressor-like DNA-binding domains"/>
    <property type="match status" value="1"/>
</dbReference>
<evidence type="ECO:0000313" key="6">
    <source>
        <dbReference type="EMBL" id="NEN53437.1"/>
    </source>
</evidence>
<dbReference type="SUPFAM" id="SSF53822">
    <property type="entry name" value="Periplasmic binding protein-like I"/>
    <property type="match status" value="1"/>
</dbReference>
<comment type="caution">
    <text evidence="5">The sequence shown here is derived from an EMBL/GenBank/DDBJ whole genome shotgun (WGS) entry which is preliminary data.</text>
</comment>
<accession>A0A6P0EZE4</accession>
<keyword evidence="2" id="KW-0238">DNA-binding</keyword>
<evidence type="ECO:0000256" key="2">
    <source>
        <dbReference type="ARBA" id="ARBA00023125"/>
    </source>
</evidence>
<dbReference type="Proteomes" id="UP000471152">
    <property type="component" value="Unassembled WGS sequence"/>
</dbReference>
<evidence type="ECO:0000313" key="7">
    <source>
        <dbReference type="Proteomes" id="UP000468828"/>
    </source>
</evidence>
<dbReference type="Proteomes" id="UP000468828">
    <property type="component" value="Unassembled WGS sequence"/>
</dbReference>
<evidence type="ECO:0000256" key="3">
    <source>
        <dbReference type="ARBA" id="ARBA00023163"/>
    </source>
</evidence>
<reference evidence="6 8" key="2">
    <citation type="submission" date="2020-02" db="EMBL/GenBank/DDBJ databases">
        <title>The WGS of Modestobacter muralis DSM 100205.</title>
        <authorList>
            <person name="Jiang Z."/>
        </authorList>
    </citation>
    <scope>NUCLEOTIDE SEQUENCE [LARGE SCALE GENOMIC DNA]</scope>
    <source>
        <strain evidence="6 8">DSM 100205</strain>
    </source>
</reference>
<dbReference type="Pfam" id="PF00356">
    <property type="entry name" value="LacI"/>
    <property type="match status" value="1"/>
</dbReference>
<dbReference type="AlphaFoldDB" id="A0A6P0EZE4"/>
<dbReference type="GO" id="GO:0000976">
    <property type="term" value="F:transcription cis-regulatory region binding"/>
    <property type="evidence" value="ECO:0007669"/>
    <property type="project" value="TreeGrafter"/>
</dbReference>
<gene>
    <name evidence="6" type="ORF">G3R41_21265</name>
    <name evidence="5" type="ORF">GCU67_20550</name>
</gene>
<feature type="domain" description="HTH lacI-type" evidence="4">
    <location>
        <begin position="4"/>
        <end position="59"/>
    </location>
</feature>
<dbReference type="SUPFAM" id="SSF47413">
    <property type="entry name" value="lambda repressor-like DNA-binding domains"/>
    <property type="match status" value="1"/>
</dbReference>
<proteinExistence type="predicted"/>
<dbReference type="RefSeq" id="WP_163613248.1">
    <property type="nucleotide sequence ID" value="NZ_JAAGWB010000070.1"/>
</dbReference>
<dbReference type="CDD" id="cd06279">
    <property type="entry name" value="PBP1_LacI-like"/>
    <property type="match status" value="1"/>
</dbReference>
<dbReference type="CDD" id="cd01392">
    <property type="entry name" value="HTH_LacI"/>
    <property type="match status" value="1"/>
</dbReference>
<keyword evidence="3" id="KW-0804">Transcription</keyword>
<dbReference type="Gene3D" id="3.40.50.2300">
    <property type="match status" value="2"/>
</dbReference>
<reference evidence="5 7" key="1">
    <citation type="submission" date="2020-01" db="EMBL/GenBank/DDBJ databases">
        <title>the WGS Modestobacter muralis CPCC 204518.</title>
        <authorList>
            <person name="Jiang Z."/>
        </authorList>
    </citation>
    <scope>NUCLEOTIDE SEQUENCE [LARGE SCALE GENOMIC DNA]</scope>
    <source>
        <strain evidence="5 7">DSM 100205</strain>
    </source>
</reference>
<organism evidence="5 7">
    <name type="scientific">Modestobacter muralis</name>
    <dbReference type="NCBI Taxonomy" id="1608614"/>
    <lineage>
        <taxon>Bacteria</taxon>
        <taxon>Bacillati</taxon>
        <taxon>Actinomycetota</taxon>
        <taxon>Actinomycetes</taxon>
        <taxon>Geodermatophilales</taxon>
        <taxon>Geodermatophilaceae</taxon>
        <taxon>Modestobacter</taxon>
    </lineage>
</organism>